<dbReference type="SUPFAM" id="SSF50969">
    <property type="entry name" value="YVTN repeat-like/Quinoprotein amine dehydrogenase"/>
    <property type="match status" value="1"/>
</dbReference>
<dbReference type="Gene3D" id="3.40.50.300">
    <property type="entry name" value="P-loop containing nucleotide triphosphate hydrolases"/>
    <property type="match status" value="1"/>
</dbReference>
<feature type="non-terminal residue" evidence="6">
    <location>
        <position position="1"/>
    </location>
</feature>
<feature type="repeat" description="WD" evidence="3">
    <location>
        <begin position="1412"/>
        <end position="1453"/>
    </location>
</feature>
<dbReference type="SUPFAM" id="SSF52540">
    <property type="entry name" value="P-loop containing nucleoside triphosphate hydrolases"/>
    <property type="match status" value="1"/>
</dbReference>
<name>A0AAE0NRV9_9PEZI</name>
<comment type="caution">
    <text evidence="6">The sequence shown here is derived from an EMBL/GenBank/DDBJ whole genome shotgun (WGS) entry which is preliminary data.</text>
</comment>
<evidence type="ECO:0000259" key="5">
    <source>
        <dbReference type="Pfam" id="PF24883"/>
    </source>
</evidence>
<dbReference type="Gene3D" id="2.130.10.10">
    <property type="entry name" value="YVTN repeat-like/Quinoprotein amine dehydrogenase"/>
    <property type="match status" value="5"/>
</dbReference>
<dbReference type="Proteomes" id="UP001285441">
    <property type="component" value="Unassembled WGS sequence"/>
</dbReference>
<accession>A0AAE0NRV9</accession>
<proteinExistence type="predicted"/>
<organism evidence="6 7">
    <name type="scientific">Podospora didyma</name>
    <dbReference type="NCBI Taxonomy" id="330526"/>
    <lineage>
        <taxon>Eukaryota</taxon>
        <taxon>Fungi</taxon>
        <taxon>Dikarya</taxon>
        <taxon>Ascomycota</taxon>
        <taxon>Pezizomycotina</taxon>
        <taxon>Sordariomycetes</taxon>
        <taxon>Sordariomycetidae</taxon>
        <taxon>Sordariales</taxon>
        <taxon>Podosporaceae</taxon>
        <taxon>Podospora</taxon>
    </lineage>
</organism>
<dbReference type="PROSITE" id="PS00678">
    <property type="entry name" value="WD_REPEATS_1"/>
    <property type="match status" value="8"/>
</dbReference>
<evidence type="ECO:0000256" key="2">
    <source>
        <dbReference type="ARBA" id="ARBA00022737"/>
    </source>
</evidence>
<feature type="repeat" description="WD" evidence="3">
    <location>
        <begin position="1160"/>
        <end position="1201"/>
    </location>
</feature>
<dbReference type="InterPro" id="IPR011044">
    <property type="entry name" value="Quino_amine_DH_bsu"/>
</dbReference>
<dbReference type="InterPro" id="IPR056884">
    <property type="entry name" value="NPHP3-like_N"/>
</dbReference>
<dbReference type="PROSITE" id="PS50294">
    <property type="entry name" value="WD_REPEATS_REGION"/>
    <property type="match status" value="8"/>
</dbReference>
<evidence type="ECO:0000313" key="7">
    <source>
        <dbReference type="Proteomes" id="UP001285441"/>
    </source>
</evidence>
<dbReference type="InterPro" id="IPR001680">
    <property type="entry name" value="WD40_rpt"/>
</dbReference>
<feature type="repeat" description="WD" evidence="3">
    <location>
        <begin position="1114"/>
        <end position="1155"/>
    </location>
</feature>
<feature type="repeat" description="WD" evidence="3">
    <location>
        <begin position="1370"/>
        <end position="1411"/>
    </location>
</feature>
<feature type="domain" description="Nephrocystin 3-like N-terminal" evidence="5">
    <location>
        <begin position="555"/>
        <end position="714"/>
    </location>
</feature>
<dbReference type="InterPro" id="IPR020472">
    <property type="entry name" value="WD40_PAC1"/>
</dbReference>
<keyword evidence="1 3" id="KW-0853">WD repeat</keyword>
<dbReference type="InterPro" id="IPR019775">
    <property type="entry name" value="WD40_repeat_CS"/>
</dbReference>
<dbReference type="Pfam" id="PF24883">
    <property type="entry name" value="NPHP3_N"/>
    <property type="match status" value="1"/>
</dbReference>
<dbReference type="PANTHER" id="PTHR19848">
    <property type="entry name" value="WD40 REPEAT PROTEIN"/>
    <property type="match status" value="1"/>
</dbReference>
<dbReference type="SMART" id="SM00320">
    <property type="entry name" value="WD40"/>
    <property type="match status" value="8"/>
</dbReference>
<feature type="region of interest" description="Disordered" evidence="4">
    <location>
        <begin position="486"/>
        <end position="508"/>
    </location>
</feature>
<keyword evidence="7" id="KW-1185">Reference proteome</keyword>
<feature type="repeat" description="WD" evidence="3">
    <location>
        <begin position="1328"/>
        <end position="1369"/>
    </location>
</feature>
<reference evidence="6" key="2">
    <citation type="submission" date="2023-06" db="EMBL/GenBank/DDBJ databases">
        <authorList>
            <consortium name="Lawrence Berkeley National Laboratory"/>
            <person name="Haridas S."/>
            <person name="Hensen N."/>
            <person name="Bonometti L."/>
            <person name="Westerberg I."/>
            <person name="Brannstrom I.O."/>
            <person name="Guillou S."/>
            <person name="Cros-Aarteil S."/>
            <person name="Calhoun S."/>
            <person name="Kuo A."/>
            <person name="Mondo S."/>
            <person name="Pangilinan J."/>
            <person name="Riley R."/>
            <person name="LaButti K."/>
            <person name="Andreopoulos B."/>
            <person name="Lipzen A."/>
            <person name="Chen C."/>
            <person name="Yanf M."/>
            <person name="Daum C."/>
            <person name="Ng V."/>
            <person name="Clum A."/>
            <person name="Steindorff A."/>
            <person name="Ohm R."/>
            <person name="Martin F."/>
            <person name="Silar P."/>
            <person name="Natvig D."/>
            <person name="Lalanne C."/>
            <person name="Gautier V."/>
            <person name="Ament-velasquez S.L."/>
            <person name="Kruys A."/>
            <person name="Hutchinson M.I."/>
            <person name="Powell A.J."/>
            <person name="Barry K."/>
            <person name="Miller A.N."/>
            <person name="Grigoriev I.V."/>
            <person name="Debuchy R."/>
            <person name="Gladieux P."/>
            <person name="Thoren M.H."/>
            <person name="Johannesson H."/>
        </authorList>
    </citation>
    <scope>NUCLEOTIDE SEQUENCE</scope>
    <source>
        <strain evidence="6">CBS 232.78</strain>
    </source>
</reference>
<feature type="repeat" description="WD" evidence="3">
    <location>
        <begin position="1244"/>
        <end position="1285"/>
    </location>
</feature>
<evidence type="ECO:0000313" key="6">
    <source>
        <dbReference type="EMBL" id="KAK3386495.1"/>
    </source>
</evidence>
<evidence type="ECO:0000256" key="4">
    <source>
        <dbReference type="SAM" id="MobiDB-lite"/>
    </source>
</evidence>
<feature type="repeat" description="WD" evidence="3">
    <location>
        <begin position="1202"/>
        <end position="1243"/>
    </location>
</feature>
<dbReference type="PRINTS" id="PR00320">
    <property type="entry name" value="GPROTEINBRPT"/>
</dbReference>
<gene>
    <name evidence="6" type="ORF">B0H63DRAFT_411602</name>
</gene>
<dbReference type="EMBL" id="JAULSW010000003">
    <property type="protein sequence ID" value="KAK3386495.1"/>
    <property type="molecule type" value="Genomic_DNA"/>
</dbReference>
<dbReference type="InterPro" id="IPR011047">
    <property type="entry name" value="Quinoprotein_ADH-like_sf"/>
</dbReference>
<reference evidence="6" key="1">
    <citation type="journal article" date="2023" name="Mol. Phylogenet. Evol.">
        <title>Genome-scale phylogeny and comparative genomics of the fungal order Sordariales.</title>
        <authorList>
            <person name="Hensen N."/>
            <person name="Bonometti L."/>
            <person name="Westerberg I."/>
            <person name="Brannstrom I.O."/>
            <person name="Guillou S."/>
            <person name="Cros-Aarteil S."/>
            <person name="Calhoun S."/>
            <person name="Haridas S."/>
            <person name="Kuo A."/>
            <person name="Mondo S."/>
            <person name="Pangilinan J."/>
            <person name="Riley R."/>
            <person name="LaButti K."/>
            <person name="Andreopoulos B."/>
            <person name="Lipzen A."/>
            <person name="Chen C."/>
            <person name="Yan M."/>
            <person name="Daum C."/>
            <person name="Ng V."/>
            <person name="Clum A."/>
            <person name="Steindorff A."/>
            <person name="Ohm R.A."/>
            <person name="Martin F."/>
            <person name="Silar P."/>
            <person name="Natvig D.O."/>
            <person name="Lalanne C."/>
            <person name="Gautier V."/>
            <person name="Ament-Velasquez S.L."/>
            <person name="Kruys A."/>
            <person name="Hutchinson M.I."/>
            <person name="Powell A.J."/>
            <person name="Barry K."/>
            <person name="Miller A.N."/>
            <person name="Grigoriev I.V."/>
            <person name="Debuchy R."/>
            <person name="Gladieux P."/>
            <person name="Hiltunen Thoren M."/>
            <person name="Johannesson H."/>
        </authorList>
    </citation>
    <scope>NUCLEOTIDE SEQUENCE</scope>
    <source>
        <strain evidence="6">CBS 232.78</strain>
    </source>
</reference>
<feature type="repeat" description="WD" evidence="3">
    <location>
        <begin position="1286"/>
        <end position="1327"/>
    </location>
</feature>
<dbReference type="InterPro" id="IPR027417">
    <property type="entry name" value="P-loop_NTPase"/>
</dbReference>
<dbReference type="PANTHER" id="PTHR19848:SF8">
    <property type="entry name" value="F-BOX AND WD REPEAT DOMAIN CONTAINING 7"/>
    <property type="match status" value="1"/>
</dbReference>
<dbReference type="SUPFAM" id="SSF50998">
    <property type="entry name" value="Quinoprotein alcohol dehydrogenase-like"/>
    <property type="match status" value="1"/>
</dbReference>
<evidence type="ECO:0000256" key="1">
    <source>
        <dbReference type="ARBA" id="ARBA00022574"/>
    </source>
</evidence>
<evidence type="ECO:0000256" key="3">
    <source>
        <dbReference type="PROSITE-ProRule" id="PRU00221"/>
    </source>
</evidence>
<keyword evidence="2" id="KW-0677">Repeat</keyword>
<dbReference type="CDD" id="cd00200">
    <property type="entry name" value="WD40"/>
    <property type="match status" value="1"/>
</dbReference>
<protein>
    <recommendedName>
        <fullName evidence="5">Nephrocystin 3-like N-terminal domain-containing protein</fullName>
    </recommendedName>
</protein>
<dbReference type="Pfam" id="PF00400">
    <property type="entry name" value="WD40"/>
    <property type="match status" value="8"/>
</dbReference>
<sequence length="1464" mass="160494">MPSEPDGASIVDGWSVEPDVHATHLGLAGSFYESILRLFTALLSHSPTISASGKGSDDKSYRYTQELRRLYLWGDGFMAAEGHLDEVLARAPELRLGVLSLLLQLGRTLTSNFPRLHFVDDPEKLSLPVTASLKDVKEMQDQVSAVLPDSTSFLDWPGEADSITSSHTSRWDDDDILEDIACYIDCLMDLSGVLDTQALDLGDETAVGDGEVEVFDVSSRLADTFCRKLRDQYRNMPKKLVERFGEANAARTTRLLELREVQLRLAAAGGQQLEVGAITIQRNFEKPAVESSKETVSECLFAESRERATDTTGSTSFPPDSLFDNPEYSKRINATKKPPLADDDALSIATFESFSTTESAVSQGRRVPPRLPAEAYEDESFQCLACQSTLHGVSTETAWRKHLYNDLRPYCCTVEDCPDPQNEYSSTREWIIHERQHVAFDWLLQERTCPFCVPLSRRFTGEVYFKHVSKHLREVSLAALPQTFNGEDDSSIDSKDDSMQSSHLEVGGQAANTPDISRKIVLSKLPAVIDAAFDSYANEHDPRCHPFTRVDLLAEIDKWIEDPDGKCIFWLWGIAGTGKSTISRTVAGRLSVRGVPVASFLFKKGDGDRGKASMFFTTIASQLVYQLPSLAPHVQTAIEANPTLADKTKGEQFVKLILEPLNKCKSDPCVPSLVSVVVDALDVCDYDDAIAIIRILSKAKEAASVRLRCFVTSRPELPIRVGFGQIRGEYQSMALHQIPEPIVKRDISAFLGHELAQIRDAYNRQALEILQLPPGWPGEHVIRTLTQMAVPHFIFAATACRFIGDPAWSNPAHQLEKVLGYQARTSDSELDKLDAMYLPILDQLTVGHSNLQKSRLLAEFRDAVGPLVLLAQPLSVTSLARLLNIPPASIYGTLNHLHSVLDIPSDEDAAVRLFHLSFRDFLVDPTKGTTNDFWIDEIRYHKKLADRCVQILNQYLKRDICNLQTPGRLRSEVDQRTIDAALPPEAQYACQYWVHHLKESKDSVQDGGPVHSFLKSHLLHWLEALGLLGRISESVGMVDDLLALNISGFLRDIRRFILNSQPIMNIAPLQVYASALVFNPARSIIRGLFKQEERRWITAGPVVEEDWNACTQTLEGHNDWVRSVAFSPDSKLIASGSDDKTIKIWDAATGTCTQTFEGHGYGHSGSVHSVAFSPDSTLVASGSVDNTIKIWDAATGVCTQTFEGHSGSVHSVAFSPDSTLVASGSVDNTIRIWDAATGVCTQTCKGHSGSVHSVAFSPNSTLVASGSVDNTIKIWDAATGVCTQTFEGHSGSVHSVAFSPDSTLVASGSVDNTIKIWDAATGLCTQTFEGHSDYVYSVVFSPDSTLIASGSSDKTVKIWDAATGLCTQTFEGHSGSVHSVAFSPDSTLVASGSSDKTVKIWDAATGLCTQTFEGHSDDVYSVAFSPDSTLVASGSSDKTVKIWDVATGLCMQTFEGHSSFVYSV</sequence>
<dbReference type="InterPro" id="IPR015943">
    <property type="entry name" value="WD40/YVTN_repeat-like_dom_sf"/>
</dbReference>
<dbReference type="PROSITE" id="PS50082">
    <property type="entry name" value="WD_REPEATS_2"/>
    <property type="match status" value="8"/>
</dbReference>